<dbReference type="GO" id="GO:0046556">
    <property type="term" value="F:alpha-L-arabinofuranosidase activity"/>
    <property type="evidence" value="ECO:0007669"/>
    <property type="project" value="InterPro"/>
</dbReference>
<evidence type="ECO:0000313" key="7">
    <source>
        <dbReference type="EMBL" id="MBB5874548.1"/>
    </source>
</evidence>
<dbReference type="SUPFAM" id="SSF110221">
    <property type="entry name" value="AbfB domain"/>
    <property type="match status" value="1"/>
</dbReference>
<dbReference type="GO" id="GO:0006352">
    <property type="term" value="P:DNA-templated transcription initiation"/>
    <property type="evidence" value="ECO:0007669"/>
    <property type="project" value="InterPro"/>
</dbReference>
<evidence type="ECO:0000313" key="8">
    <source>
        <dbReference type="Proteomes" id="UP000587527"/>
    </source>
</evidence>
<dbReference type="InterPro" id="IPR013325">
    <property type="entry name" value="RNA_pol_sigma_r2"/>
</dbReference>
<dbReference type="NCBIfam" id="TIGR02937">
    <property type="entry name" value="sigma70-ECF"/>
    <property type="match status" value="1"/>
</dbReference>
<evidence type="ECO:0000256" key="3">
    <source>
        <dbReference type="ARBA" id="ARBA00023163"/>
    </source>
</evidence>
<dbReference type="InterPro" id="IPR007627">
    <property type="entry name" value="RNA_pol_sigma70_r2"/>
</dbReference>
<evidence type="ECO:0000256" key="4">
    <source>
        <dbReference type="SAM" id="MobiDB-lite"/>
    </source>
</evidence>
<dbReference type="CDD" id="cd23399">
    <property type="entry name" value="beta-trefoil_ABD_ABFB"/>
    <property type="match status" value="1"/>
</dbReference>
<organism evidence="7 8">
    <name type="scientific">Allocatelliglobosispora scoriae</name>
    <dbReference type="NCBI Taxonomy" id="643052"/>
    <lineage>
        <taxon>Bacteria</taxon>
        <taxon>Bacillati</taxon>
        <taxon>Actinomycetota</taxon>
        <taxon>Actinomycetes</taxon>
        <taxon>Micromonosporales</taxon>
        <taxon>Micromonosporaceae</taxon>
        <taxon>Allocatelliglobosispora</taxon>
    </lineage>
</organism>
<dbReference type="InterPro" id="IPR007934">
    <property type="entry name" value="AbfB_ABD"/>
</dbReference>
<keyword evidence="1" id="KW-0805">Transcription regulation</keyword>
<accession>A0A841C445</accession>
<gene>
    <name evidence="7" type="ORF">F4553_007982</name>
</gene>
<dbReference type="InterPro" id="IPR014284">
    <property type="entry name" value="RNA_pol_sigma-70_dom"/>
</dbReference>
<dbReference type="PANTHER" id="PTHR43133:SF51">
    <property type="entry name" value="RNA POLYMERASE SIGMA FACTOR"/>
    <property type="match status" value="1"/>
</dbReference>
<reference evidence="7 8" key="1">
    <citation type="submission" date="2020-08" db="EMBL/GenBank/DDBJ databases">
        <title>Sequencing the genomes of 1000 actinobacteria strains.</title>
        <authorList>
            <person name="Klenk H.-P."/>
        </authorList>
    </citation>
    <scope>NUCLEOTIDE SEQUENCE [LARGE SCALE GENOMIC DNA]</scope>
    <source>
        <strain evidence="7 8">DSM 45362</strain>
    </source>
</reference>
<dbReference type="Proteomes" id="UP000587527">
    <property type="component" value="Unassembled WGS sequence"/>
</dbReference>
<protein>
    <submittedName>
        <fullName evidence="7">RNA polymerase sigma factor (Sigma-70 family)</fullName>
    </submittedName>
</protein>
<comment type="caution">
    <text evidence="7">The sequence shown here is derived from an EMBL/GenBank/DDBJ whole genome shotgun (WGS) entry which is preliminary data.</text>
</comment>
<dbReference type="EMBL" id="JACHMN010000003">
    <property type="protein sequence ID" value="MBB5874548.1"/>
    <property type="molecule type" value="Genomic_DNA"/>
</dbReference>
<keyword evidence="2" id="KW-0731">Sigma factor</keyword>
<feature type="compositionally biased region" description="Low complexity" evidence="4">
    <location>
        <begin position="337"/>
        <end position="371"/>
    </location>
</feature>
<sequence>MPPNSSNDPALVVAAQAGDQRALDDLIAAYLPFVYTIVRRAMIDPPECDDVVQDSMVRALRELRELRTPESFRAWLGAITVRQISTHLHRRSVNARRTAPLDDLAGMPDADASFEGLTMLRLDLADQRHQAVRAARWLDGDDRTLLSLWWLEVAGKLSRTELATATGVSVAHAGVRVQRMRQQFDQCRALVAAVSAQPRCTDLDGVLKGWDGTPSTAWRKRITRHVGSCGTCTPTVDRLVSADRLLVGAALLPVPAALAAALIGKGALAGAASSAALTAGAKAGLLGNLTKAVASHSVVTVLVAGTLAAGTTAAVLNWPASPPALPAVAAPLPPADTPALPSPSAAQPSPSAAQASRRSSPSPSRSAAGPLTAGPASLESAAQPGHYATIQNGVGVLAALSATSAATARQQATFDVVAGLADAGCFSFRAADGRYLRHQNWRTKSNYNDGTELFRSDATFCVRPGSTSSSLVFESQYAGWFLHRRGGELWVDYTDGSAAFLADSSFRIRPPLADR</sequence>
<feature type="domain" description="RNA polymerase sigma-70 region 2" evidence="5">
    <location>
        <begin position="26"/>
        <end position="91"/>
    </location>
</feature>
<keyword evidence="8" id="KW-1185">Reference proteome</keyword>
<dbReference type="GO" id="GO:0016987">
    <property type="term" value="F:sigma factor activity"/>
    <property type="evidence" value="ECO:0007669"/>
    <property type="project" value="UniProtKB-KW"/>
</dbReference>
<evidence type="ECO:0000259" key="6">
    <source>
        <dbReference type="Pfam" id="PF05270"/>
    </source>
</evidence>
<proteinExistence type="predicted"/>
<dbReference type="Gene3D" id="2.80.10.50">
    <property type="match status" value="2"/>
</dbReference>
<dbReference type="SUPFAM" id="SSF88946">
    <property type="entry name" value="Sigma2 domain of RNA polymerase sigma factors"/>
    <property type="match status" value="1"/>
</dbReference>
<dbReference type="RefSeq" id="WP_184846759.1">
    <property type="nucleotide sequence ID" value="NZ_JACHMN010000003.1"/>
</dbReference>
<dbReference type="GO" id="GO:0046373">
    <property type="term" value="P:L-arabinose metabolic process"/>
    <property type="evidence" value="ECO:0007669"/>
    <property type="project" value="InterPro"/>
</dbReference>
<evidence type="ECO:0000259" key="5">
    <source>
        <dbReference type="Pfam" id="PF04542"/>
    </source>
</evidence>
<name>A0A841C445_9ACTN</name>
<dbReference type="AlphaFoldDB" id="A0A841C445"/>
<evidence type="ECO:0000256" key="1">
    <source>
        <dbReference type="ARBA" id="ARBA00023015"/>
    </source>
</evidence>
<dbReference type="Pfam" id="PF05270">
    <property type="entry name" value="AbfB"/>
    <property type="match status" value="1"/>
</dbReference>
<dbReference type="Pfam" id="PF04542">
    <property type="entry name" value="Sigma70_r2"/>
    <property type="match status" value="1"/>
</dbReference>
<keyword evidence="3" id="KW-0804">Transcription</keyword>
<dbReference type="InterPro" id="IPR039425">
    <property type="entry name" value="RNA_pol_sigma-70-like"/>
</dbReference>
<feature type="region of interest" description="Disordered" evidence="4">
    <location>
        <begin position="329"/>
        <end position="378"/>
    </location>
</feature>
<evidence type="ECO:0000256" key="2">
    <source>
        <dbReference type="ARBA" id="ARBA00023082"/>
    </source>
</evidence>
<dbReference type="PANTHER" id="PTHR43133">
    <property type="entry name" value="RNA POLYMERASE ECF-TYPE SIGMA FACTO"/>
    <property type="match status" value="1"/>
</dbReference>
<dbReference type="Gene3D" id="1.10.1740.10">
    <property type="match status" value="1"/>
</dbReference>
<feature type="domain" description="Alpha-L-arabinofuranosidase B arabinose-binding" evidence="6">
    <location>
        <begin position="377"/>
        <end position="508"/>
    </location>
</feature>
<dbReference type="InterPro" id="IPR036195">
    <property type="entry name" value="AbfB_ABD_sf"/>
</dbReference>